<evidence type="ECO:0000313" key="5">
    <source>
        <dbReference type="Proteomes" id="UP000278222"/>
    </source>
</evidence>
<dbReference type="PRINTS" id="PR00420">
    <property type="entry name" value="RNGMNOXGNASE"/>
</dbReference>
<dbReference type="SUPFAM" id="SSF51905">
    <property type="entry name" value="FAD/NAD(P)-binding domain"/>
    <property type="match status" value="1"/>
</dbReference>
<evidence type="ECO:0000256" key="2">
    <source>
        <dbReference type="ARBA" id="ARBA00023033"/>
    </source>
</evidence>
<organism evidence="4 5">
    <name type="scientific">Stella humosa</name>
    <dbReference type="NCBI Taxonomy" id="94"/>
    <lineage>
        <taxon>Bacteria</taxon>
        <taxon>Pseudomonadati</taxon>
        <taxon>Pseudomonadota</taxon>
        <taxon>Alphaproteobacteria</taxon>
        <taxon>Rhodospirillales</taxon>
        <taxon>Stellaceae</taxon>
        <taxon>Stella</taxon>
    </lineage>
</organism>
<dbReference type="InterPro" id="IPR036188">
    <property type="entry name" value="FAD/NAD-bd_sf"/>
</dbReference>
<dbReference type="PANTHER" id="PTHR13789">
    <property type="entry name" value="MONOOXYGENASE"/>
    <property type="match status" value="1"/>
</dbReference>
<sequence>MTGTSTRRRHAVVAGAGIGGLTAAAALAQRGWSVEVHERAPVIRATGSGIYIGENGLRVLEAVGAYAETVDGGIRFYRRETRDHRNRTVGRYHWPPESGLRIHVVAREKLVLALRNQAEAAGARIFTGSEVQAATPDGVVRLADGSERRGDLVIGADGVYSKVRTSVGFPGQIKSLNCGAIRAIVPRLPTDRDLPDDTYAEFWSGVRRVFYAPISPQETYLALMTVDNDVKGTREPPDLDAWSEAFPHIAPVLRRIVNPLRWTPFEQVKLKQWHIGRVALLGDAAHAMSANLGQGGGTAMMDGISLAANVSQTDDLEAGLTRWEQRERPIVERIQFVSNLYGKLSYWPTLPRYLALWAMNRSEWVKNIRTVASNYVPDGVEAPATGARAS</sequence>
<reference evidence="4 5" key="1">
    <citation type="submission" date="2018-11" db="EMBL/GenBank/DDBJ databases">
        <title>Genomic Encyclopedia of Type Strains, Phase IV (KMG-IV): sequencing the most valuable type-strain genomes for metagenomic binning, comparative biology and taxonomic classification.</title>
        <authorList>
            <person name="Goeker M."/>
        </authorList>
    </citation>
    <scope>NUCLEOTIDE SEQUENCE [LARGE SCALE GENOMIC DNA]</scope>
    <source>
        <strain evidence="4 5">DSM 5900</strain>
    </source>
</reference>
<gene>
    <name evidence="4" type="ORF">EDC65_1416</name>
</gene>
<dbReference type="InterPro" id="IPR050493">
    <property type="entry name" value="FAD-dep_Monooxygenase_BioMet"/>
</dbReference>
<dbReference type="GO" id="GO:0004497">
    <property type="term" value="F:monooxygenase activity"/>
    <property type="evidence" value="ECO:0007669"/>
    <property type="project" value="UniProtKB-KW"/>
</dbReference>
<dbReference type="Gene3D" id="3.50.50.60">
    <property type="entry name" value="FAD/NAD(P)-binding domain"/>
    <property type="match status" value="1"/>
</dbReference>
<dbReference type="PANTHER" id="PTHR13789:SF309">
    <property type="entry name" value="PUTATIVE (AFU_ORTHOLOGUE AFUA_6G14510)-RELATED"/>
    <property type="match status" value="1"/>
</dbReference>
<dbReference type="Gene3D" id="3.30.9.10">
    <property type="entry name" value="D-Amino Acid Oxidase, subunit A, domain 2"/>
    <property type="match status" value="1"/>
</dbReference>
<name>A0A3N1M7E3_9PROT</name>
<dbReference type="InterPro" id="IPR002938">
    <property type="entry name" value="FAD-bd"/>
</dbReference>
<keyword evidence="2" id="KW-0503">Monooxygenase</keyword>
<keyword evidence="1" id="KW-0560">Oxidoreductase</keyword>
<keyword evidence="5" id="KW-1185">Reference proteome</keyword>
<dbReference type="Proteomes" id="UP000278222">
    <property type="component" value="Unassembled WGS sequence"/>
</dbReference>
<evidence type="ECO:0000259" key="3">
    <source>
        <dbReference type="Pfam" id="PF01494"/>
    </source>
</evidence>
<accession>A0A3N1M7E3</accession>
<evidence type="ECO:0000256" key="1">
    <source>
        <dbReference type="ARBA" id="ARBA00023002"/>
    </source>
</evidence>
<dbReference type="AlphaFoldDB" id="A0A3N1M7E3"/>
<comment type="caution">
    <text evidence="4">The sequence shown here is derived from an EMBL/GenBank/DDBJ whole genome shotgun (WGS) entry which is preliminary data.</text>
</comment>
<proteinExistence type="predicted"/>
<protein>
    <submittedName>
        <fullName evidence="4">2-polyprenyl-6-methoxyphenol hydroxylase-like FAD-dependent oxidoreductase</fullName>
    </submittedName>
</protein>
<dbReference type="Pfam" id="PF01494">
    <property type="entry name" value="FAD_binding_3"/>
    <property type="match status" value="1"/>
</dbReference>
<dbReference type="EMBL" id="RJKX01000013">
    <property type="protein sequence ID" value="ROP99632.1"/>
    <property type="molecule type" value="Genomic_DNA"/>
</dbReference>
<feature type="domain" description="FAD-binding" evidence="3">
    <location>
        <begin position="11"/>
        <end position="310"/>
    </location>
</feature>
<evidence type="ECO:0000313" key="4">
    <source>
        <dbReference type="EMBL" id="ROP99632.1"/>
    </source>
</evidence>
<dbReference type="RefSeq" id="WP_170216387.1">
    <property type="nucleotide sequence ID" value="NZ_AP019700.1"/>
</dbReference>
<dbReference type="GO" id="GO:0071949">
    <property type="term" value="F:FAD binding"/>
    <property type="evidence" value="ECO:0007669"/>
    <property type="project" value="InterPro"/>
</dbReference>